<protein>
    <submittedName>
        <fullName evidence="1">Uncharacterized protein</fullName>
    </submittedName>
</protein>
<sequence length="147" mass="16547">MNCRGTCDMVPKGKLRGKLLICVLRKKQVSVHFGPFRGWLAGLFSNKNPRDHKQCGRDLGFPDTGFLRSQLHGLWKDQALPHVLTDADHRWIVSGECSSFTHLPLVPTPKDCRPLWAGTRWHLGGLLAVAFQRSVVCDTVDFYCTTC</sequence>
<evidence type="ECO:0000313" key="1">
    <source>
        <dbReference type="EMBL" id="KAF6293101.1"/>
    </source>
</evidence>
<dbReference type="Proteomes" id="UP000585614">
    <property type="component" value="Unassembled WGS sequence"/>
</dbReference>
<dbReference type="EMBL" id="JACAGC010000021">
    <property type="protein sequence ID" value="KAF6293101.1"/>
    <property type="molecule type" value="Genomic_DNA"/>
</dbReference>
<gene>
    <name evidence="1" type="ORF">mRhiFer1_009013</name>
</gene>
<proteinExistence type="predicted"/>
<accession>A0A7J7SXF9</accession>
<evidence type="ECO:0000313" key="2">
    <source>
        <dbReference type="Proteomes" id="UP000585614"/>
    </source>
</evidence>
<organism evidence="1 2">
    <name type="scientific">Rhinolophus ferrumequinum</name>
    <name type="common">Greater horseshoe bat</name>
    <dbReference type="NCBI Taxonomy" id="59479"/>
    <lineage>
        <taxon>Eukaryota</taxon>
        <taxon>Metazoa</taxon>
        <taxon>Chordata</taxon>
        <taxon>Craniata</taxon>
        <taxon>Vertebrata</taxon>
        <taxon>Euteleostomi</taxon>
        <taxon>Mammalia</taxon>
        <taxon>Eutheria</taxon>
        <taxon>Laurasiatheria</taxon>
        <taxon>Chiroptera</taxon>
        <taxon>Yinpterochiroptera</taxon>
        <taxon>Rhinolophoidea</taxon>
        <taxon>Rhinolophidae</taxon>
        <taxon>Rhinolophinae</taxon>
        <taxon>Rhinolophus</taxon>
    </lineage>
</organism>
<reference evidence="1 2" key="1">
    <citation type="journal article" date="2020" name="Nature">
        <title>Six reference-quality genomes reveal evolution of bat adaptations.</title>
        <authorList>
            <person name="Jebb D."/>
            <person name="Huang Z."/>
            <person name="Pippel M."/>
            <person name="Hughes G.M."/>
            <person name="Lavrichenko K."/>
            <person name="Devanna P."/>
            <person name="Winkler S."/>
            <person name="Jermiin L.S."/>
            <person name="Skirmuntt E.C."/>
            <person name="Katzourakis A."/>
            <person name="Burkitt-Gray L."/>
            <person name="Ray D.A."/>
            <person name="Sullivan K.A.M."/>
            <person name="Roscito J.G."/>
            <person name="Kirilenko B.M."/>
            <person name="Davalos L.M."/>
            <person name="Corthals A.P."/>
            <person name="Power M.L."/>
            <person name="Jones G."/>
            <person name="Ransome R.D."/>
            <person name="Dechmann D.K.N."/>
            <person name="Locatelli A.G."/>
            <person name="Puechmaille S.J."/>
            <person name="Fedrigo O."/>
            <person name="Jarvis E.D."/>
            <person name="Hiller M."/>
            <person name="Vernes S.C."/>
            <person name="Myers E.W."/>
            <person name="Teeling E.C."/>
        </authorList>
    </citation>
    <scope>NUCLEOTIDE SEQUENCE [LARGE SCALE GENOMIC DNA]</scope>
    <source>
        <strain evidence="1">MRhiFer1</strain>
        <tissue evidence="1">Lung</tissue>
    </source>
</reference>
<dbReference type="AlphaFoldDB" id="A0A7J7SXF9"/>
<name>A0A7J7SXF9_RHIFE</name>
<comment type="caution">
    <text evidence="1">The sequence shown here is derived from an EMBL/GenBank/DDBJ whole genome shotgun (WGS) entry which is preliminary data.</text>
</comment>